<reference evidence="1 2" key="1">
    <citation type="submission" date="2013-02" db="EMBL/GenBank/DDBJ databases">
        <title>The Genome Sequence of Acinetobacter sp. CIP 70.18.</title>
        <authorList>
            <consortium name="The Broad Institute Genome Sequencing Platform"/>
            <consortium name="The Broad Institute Genome Sequencing Center for Infectious Disease"/>
            <person name="Cerqueira G."/>
            <person name="Feldgarden M."/>
            <person name="Courvalin P."/>
            <person name="Perichon B."/>
            <person name="Grillot-Courvalin C."/>
            <person name="Clermont D."/>
            <person name="Rocha E."/>
            <person name="Yoon E.-J."/>
            <person name="Nemec A."/>
            <person name="Walker B."/>
            <person name="Young S.K."/>
            <person name="Zeng Q."/>
            <person name="Gargeya S."/>
            <person name="Fitzgerald M."/>
            <person name="Haas B."/>
            <person name="Abouelleil A."/>
            <person name="Alvarado L."/>
            <person name="Arachchi H.M."/>
            <person name="Berlin A.M."/>
            <person name="Chapman S.B."/>
            <person name="Dewar J."/>
            <person name="Goldberg J."/>
            <person name="Griggs A."/>
            <person name="Gujja S."/>
            <person name="Hansen M."/>
            <person name="Howarth C."/>
            <person name="Imamovic A."/>
            <person name="Larimer J."/>
            <person name="McCowan C."/>
            <person name="Murphy C."/>
            <person name="Neiman D."/>
            <person name="Pearson M."/>
            <person name="Priest M."/>
            <person name="Roberts A."/>
            <person name="Saif S."/>
            <person name="Shea T."/>
            <person name="Sisk P."/>
            <person name="Sykes S."/>
            <person name="Wortman J."/>
            <person name="Nusbaum C."/>
            <person name="Birren B."/>
        </authorList>
    </citation>
    <scope>NUCLEOTIDE SEQUENCE [LARGE SCALE GENOMIC DNA]</scope>
    <source>
        <strain evidence="1 2">CIP 70.18</strain>
    </source>
</reference>
<dbReference type="AlphaFoldDB" id="N9RBE6"/>
<dbReference type="RefSeq" id="WP_005205260.1">
    <property type="nucleotide sequence ID" value="NZ_KB850072.1"/>
</dbReference>
<keyword evidence="2" id="KW-1185">Reference proteome</keyword>
<comment type="caution">
    <text evidence="1">The sequence shown here is derived from an EMBL/GenBank/DDBJ whole genome shotgun (WGS) entry which is preliminary data.</text>
</comment>
<name>N9RBE6_9GAMM</name>
<dbReference type="Proteomes" id="UP000013084">
    <property type="component" value="Unassembled WGS sequence"/>
</dbReference>
<accession>N9RBE6</accession>
<proteinExistence type="predicted"/>
<evidence type="ECO:0000313" key="2">
    <source>
        <dbReference type="Proteomes" id="UP000013084"/>
    </source>
</evidence>
<gene>
    <name evidence="1" type="ORF">F902_03448</name>
</gene>
<protein>
    <submittedName>
        <fullName evidence="1">Uncharacterized protein</fullName>
    </submittedName>
</protein>
<evidence type="ECO:0000313" key="1">
    <source>
        <dbReference type="EMBL" id="ENX55378.1"/>
    </source>
</evidence>
<dbReference type="HOGENOM" id="CLU_3003542_0_0_6"/>
<organism evidence="1 2">
    <name type="scientific">Acinetobacter higginsii</name>
    <dbReference type="NCBI Taxonomy" id="70347"/>
    <lineage>
        <taxon>Bacteria</taxon>
        <taxon>Pseudomonadati</taxon>
        <taxon>Pseudomonadota</taxon>
        <taxon>Gammaproteobacteria</taxon>
        <taxon>Moraxellales</taxon>
        <taxon>Moraxellaceae</taxon>
        <taxon>Acinetobacter</taxon>
    </lineage>
</organism>
<sequence>MIQKNIKLQDQFDYLGELQTTITGYCSPNSIVKFKNEPTTNMEDFLSCVRGEKWKV</sequence>
<dbReference type="EMBL" id="APRN01000040">
    <property type="protein sequence ID" value="ENX55378.1"/>
    <property type="molecule type" value="Genomic_DNA"/>
</dbReference>